<feature type="transmembrane region" description="Helical" evidence="8">
    <location>
        <begin position="307"/>
        <end position="330"/>
    </location>
</feature>
<dbReference type="RefSeq" id="WP_064029004.1">
    <property type="nucleotide sequence ID" value="NZ_LUUK01000173.1"/>
</dbReference>
<evidence type="ECO:0000256" key="2">
    <source>
        <dbReference type="ARBA" id="ARBA00022475"/>
    </source>
</evidence>
<name>A0A177NLC9_9GAMM</name>
<gene>
    <name evidence="10" type="ORF">A1355_06655</name>
</gene>
<feature type="domain" description="NADH:quinone oxidoreductase/Mrp antiporter transmembrane" evidence="9">
    <location>
        <begin position="166"/>
        <end position="453"/>
    </location>
</feature>
<dbReference type="InterPro" id="IPR001750">
    <property type="entry name" value="ND/Mrp_TM"/>
</dbReference>
<protein>
    <submittedName>
        <fullName evidence="10">Hydrogenase 4 subunit B</fullName>
    </submittedName>
</protein>
<feature type="transmembrane region" description="Helical" evidence="8">
    <location>
        <begin position="244"/>
        <end position="266"/>
    </location>
</feature>
<dbReference type="GO" id="GO:0005886">
    <property type="term" value="C:plasma membrane"/>
    <property type="evidence" value="ECO:0007669"/>
    <property type="project" value="UniProtKB-SubCell"/>
</dbReference>
<accession>A0A177NLC9</accession>
<dbReference type="Proteomes" id="UP000077628">
    <property type="component" value="Unassembled WGS sequence"/>
</dbReference>
<dbReference type="GO" id="GO:0016491">
    <property type="term" value="F:oxidoreductase activity"/>
    <property type="evidence" value="ECO:0007669"/>
    <property type="project" value="UniProtKB-KW"/>
</dbReference>
<feature type="transmembrane region" description="Helical" evidence="8">
    <location>
        <begin position="6"/>
        <end position="23"/>
    </location>
</feature>
<keyword evidence="5" id="KW-0560">Oxidoreductase</keyword>
<dbReference type="EMBL" id="LUUK01000173">
    <property type="protein sequence ID" value="OAI17999.1"/>
    <property type="molecule type" value="Genomic_DNA"/>
</dbReference>
<organism evidence="10 11">
    <name type="scientific">Methylomonas koyamae</name>
    <dbReference type="NCBI Taxonomy" id="702114"/>
    <lineage>
        <taxon>Bacteria</taxon>
        <taxon>Pseudomonadati</taxon>
        <taxon>Pseudomonadota</taxon>
        <taxon>Gammaproteobacteria</taxon>
        <taxon>Methylococcales</taxon>
        <taxon>Methylococcaceae</taxon>
        <taxon>Methylomonas</taxon>
    </lineage>
</organism>
<evidence type="ECO:0000256" key="1">
    <source>
        <dbReference type="ARBA" id="ARBA00004651"/>
    </source>
</evidence>
<evidence type="ECO:0000256" key="7">
    <source>
        <dbReference type="RuleBase" id="RU000320"/>
    </source>
</evidence>
<feature type="transmembrane region" description="Helical" evidence="8">
    <location>
        <begin position="337"/>
        <end position="361"/>
    </location>
</feature>
<feature type="transmembrane region" description="Helical" evidence="8">
    <location>
        <begin position="278"/>
        <end position="295"/>
    </location>
</feature>
<dbReference type="NCBIfam" id="NF005086">
    <property type="entry name" value="PRK06521.1"/>
    <property type="match status" value="1"/>
</dbReference>
<feature type="transmembrane region" description="Helical" evidence="8">
    <location>
        <begin position="201"/>
        <end position="224"/>
    </location>
</feature>
<dbReference type="STRING" id="702114.A1355_06655"/>
<feature type="transmembrane region" description="Helical" evidence="8">
    <location>
        <begin position="567"/>
        <end position="587"/>
    </location>
</feature>
<comment type="caution">
    <text evidence="10">The sequence shown here is derived from an EMBL/GenBank/DDBJ whole genome shotgun (WGS) entry which is preliminary data.</text>
</comment>
<feature type="transmembrane region" description="Helical" evidence="8">
    <location>
        <begin position="116"/>
        <end position="139"/>
    </location>
</feature>
<dbReference type="PANTHER" id="PTHR42682">
    <property type="entry name" value="HYDROGENASE-4 COMPONENT F"/>
    <property type="match status" value="1"/>
</dbReference>
<feature type="transmembrane region" description="Helical" evidence="8">
    <location>
        <begin position="367"/>
        <end position="385"/>
    </location>
</feature>
<feature type="transmembrane region" description="Helical" evidence="8">
    <location>
        <begin position="146"/>
        <end position="164"/>
    </location>
</feature>
<evidence type="ECO:0000256" key="5">
    <source>
        <dbReference type="ARBA" id="ARBA00023002"/>
    </source>
</evidence>
<feature type="transmembrane region" description="Helical" evidence="8">
    <location>
        <begin position="170"/>
        <end position="189"/>
    </location>
</feature>
<dbReference type="InterPro" id="IPR052175">
    <property type="entry name" value="ComplexI-like_HydComp"/>
</dbReference>
<reference evidence="11" key="1">
    <citation type="submission" date="2016-03" db="EMBL/GenBank/DDBJ databases">
        <authorList>
            <person name="Heylen K."/>
            <person name="De Vos P."/>
            <person name="Vekeman B."/>
        </authorList>
    </citation>
    <scope>NUCLEOTIDE SEQUENCE [LARGE SCALE GENOMIC DNA]</scope>
    <source>
        <strain evidence="11">R-45383</strain>
    </source>
</reference>
<keyword evidence="3 7" id="KW-0812">Transmembrane</keyword>
<keyword evidence="11" id="KW-1185">Reference proteome</keyword>
<proteinExistence type="predicted"/>
<dbReference type="Pfam" id="PF00361">
    <property type="entry name" value="Proton_antipo_M"/>
    <property type="match status" value="1"/>
</dbReference>
<dbReference type="OrthoDB" id="9768329at2"/>
<keyword evidence="4 8" id="KW-1133">Transmembrane helix</keyword>
<dbReference type="PANTHER" id="PTHR42682:SF3">
    <property type="entry name" value="FORMATE HYDROGENLYASE SUBUNIT 3-RELATED"/>
    <property type="match status" value="1"/>
</dbReference>
<evidence type="ECO:0000259" key="9">
    <source>
        <dbReference type="Pfam" id="PF00361"/>
    </source>
</evidence>
<evidence type="ECO:0000256" key="6">
    <source>
        <dbReference type="ARBA" id="ARBA00023136"/>
    </source>
</evidence>
<dbReference type="AlphaFoldDB" id="A0A177NLC9"/>
<feature type="transmembrane region" description="Helical" evidence="8">
    <location>
        <begin position="511"/>
        <end position="531"/>
    </location>
</feature>
<evidence type="ECO:0000256" key="8">
    <source>
        <dbReference type="SAM" id="Phobius"/>
    </source>
</evidence>
<feature type="transmembrane region" description="Helical" evidence="8">
    <location>
        <begin position="690"/>
        <end position="708"/>
    </location>
</feature>
<feature type="transmembrane region" description="Helical" evidence="8">
    <location>
        <begin position="420"/>
        <end position="445"/>
    </location>
</feature>
<feature type="transmembrane region" description="Helical" evidence="8">
    <location>
        <begin position="67"/>
        <end position="87"/>
    </location>
</feature>
<comment type="subcellular location">
    <subcellularLocation>
        <location evidence="1">Cell membrane</location>
        <topology evidence="1">Multi-pass membrane protein</topology>
    </subcellularLocation>
    <subcellularLocation>
        <location evidence="7">Membrane</location>
        <topology evidence="7">Multi-pass membrane protein</topology>
    </subcellularLocation>
</comment>
<keyword evidence="6 8" id="KW-0472">Membrane</keyword>
<evidence type="ECO:0000313" key="11">
    <source>
        <dbReference type="Proteomes" id="UP000077628"/>
    </source>
</evidence>
<evidence type="ECO:0000256" key="3">
    <source>
        <dbReference type="ARBA" id="ARBA00022692"/>
    </source>
</evidence>
<keyword evidence="2" id="KW-1003">Cell membrane</keyword>
<evidence type="ECO:0000313" key="10">
    <source>
        <dbReference type="EMBL" id="OAI17999.1"/>
    </source>
</evidence>
<evidence type="ECO:0000256" key="4">
    <source>
        <dbReference type="ARBA" id="ARBA00022989"/>
    </source>
</evidence>
<feature type="transmembrane region" description="Helical" evidence="8">
    <location>
        <begin position="465"/>
        <end position="490"/>
    </location>
</feature>
<sequence>MVLILAYAAVLLSFASGLLALLVNRRAGLLRLGHAAFRRWPAGRRCWTSADAWLEESRYAALLKTTVFRLLGAAGTAAVLAGLTVLLSQTSVVTDRIGLGLPWLPWHVRFDGLSGFFYLIIGIAVGAVSLYGPGYVAAYQEEKHPFAVLGLFTGLFVAGMLLVLLADDAFFFMIAWELMSVASYFLVAFQHEHPANRRAAFLYLLMAEVGALAIILGFGVLAAFTDGFTFDALRQAQLSSNWATLAFVLALLGFGMKAGIVPIHVWLPEAHPVAPSHISALMSGVMLKVAVYGLIRFCFDLLGDVHWQWGVVLLVLGTFSALGGILYAMMQPNLKRLLAYSSVENIGIIFMVLGLAVIFMANGFPQLAALGLLAALFHAFNHALFKNLLFLGAGILQHQVHDLNIDTMGGLIQRLPKTSFLFLIGCMSISSLPLFNGFVSEWLAFQTALQVDALENGVLRSLIPVSAAALALTAALAAACFVKVFGMIFLGLPRSRNAEKAQEVDDHGMLLALKLLAGLCFFIGIFPAFIIDLLNQVARQLLGQALPNDTALSWLRLAPVSHQQASYAPLLVLISVLLASGAAFWYLRRNPETKTMRRAPAWDCGFGGLNARMQYSCSAFTMPFRRIFAKVWLIDEQIDKDLHGAGDIEVAAIHYRLQVQDHSWPRLYLPIAHGINQLARLVGRIQTGNIRVYLGYSFATLILMLWVVSL</sequence>